<evidence type="ECO:0000313" key="2">
    <source>
        <dbReference type="Proteomes" id="UP001562425"/>
    </source>
</evidence>
<organism evidence="1 2">
    <name type="scientific">Culex pipiens pipiens</name>
    <name type="common">Northern house mosquito</name>
    <dbReference type="NCBI Taxonomy" id="38569"/>
    <lineage>
        <taxon>Eukaryota</taxon>
        <taxon>Metazoa</taxon>
        <taxon>Ecdysozoa</taxon>
        <taxon>Arthropoda</taxon>
        <taxon>Hexapoda</taxon>
        <taxon>Insecta</taxon>
        <taxon>Pterygota</taxon>
        <taxon>Neoptera</taxon>
        <taxon>Endopterygota</taxon>
        <taxon>Diptera</taxon>
        <taxon>Nematocera</taxon>
        <taxon>Culicoidea</taxon>
        <taxon>Culicidae</taxon>
        <taxon>Culicinae</taxon>
        <taxon>Culicini</taxon>
        <taxon>Culex</taxon>
        <taxon>Culex</taxon>
    </lineage>
</organism>
<feature type="non-terminal residue" evidence="1">
    <location>
        <position position="13"/>
    </location>
</feature>
<sequence>MKIKTSKVPSLIS</sequence>
<accession>A0ABD1CG03</accession>
<dbReference type="Proteomes" id="UP001562425">
    <property type="component" value="Unassembled WGS sequence"/>
</dbReference>
<reference evidence="1 2" key="1">
    <citation type="submission" date="2024-05" db="EMBL/GenBank/DDBJ databases">
        <title>Culex pipiens pipiens assembly and annotation.</title>
        <authorList>
            <person name="Alout H."/>
            <person name="Durand T."/>
        </authorList>
    </citation>
    <scope>NUCLEOTIDE SEQUENCE [LARGE SCALE GENOMIC DNA]</scope>
    <source>
        <strain evidence="1">HA-2024</strain>
        <tissue evidence="1">Whole body</tissue>
    </source>
</reference>
<protein>
    <submittedName>
        <fullName evidence="1">Uncharacterized protein</fullName>
    </submittedName>
</protein>
<dbReference type="EMBL" id="JBEHCU010012633">
    <property type="protein sequence ID" value="KAL1375271.1"/>
    <property type="molecule type" value="Genomic_DNA"/>
</dbReference>
<gene>
    <name evidence="1" type="ORF">pipiens_017583</name>
</gene>
<keyword evidence="2" id="KW-1185">Reference proteome</keyword>
<name>A0ABD1CG03_CULPP</name>
<comment type="caution">
    <text evidence="1">The sequence shown here is derived from an EMBL/GenBank/DDBJ whole genome shotgun (WGS) entry which is preliminary data.</text>
</comment>
<evidence type="ECO:0000313" key="1">
    <source>
        <dbReference type="EMBL" id="KAL1375271.1"/>
    </source>
</evidence>
<proteinExistence type="predicted"/>